<dbReference type="InterPro" id="IPR035874">
    <property type="entry name" value="IDS"/>
</dbReference>
<dbReference type="PANTHER" id="PTHR45953">
    <property type="entry name" value="IDURONATE 2-SULFATASE"/>
    <property type="match status" value="1"/>
</dbReference>
<comment type="cofactor">
    <cofactor evidence="1">
        <name>Ca(2+)</name>
        <dbReference type="ChEBI" id="CHEBI:29108"/>
    </cofactor>
</comment>
<accession>A0ABW5KLP3</accession>
<dbReference type="InterPro" id="IPR000917">
    <property type="entry name" value="Sulfatase_N"/>
</dbReference>
<evidence type="ECO:0000256" key="2">
    <source>
        <dbReference type="ARBA" id="ARBA00008779"/>
    </source>
</evidence>
<feature type="domain" description="Sulfatase N-terminal" evidence="8">
    <location>
        <begin position="62"/>
        <end position="420"/>
    </location>
</feature>
<protein>
    <submittedName>
        <fullName evidence="9">Sulfatase</fullName>
    </submittedName>
</protein>
<keyword evidence="10" id="KW-1185">Reference proteome</keyword>
<evidence type="ECO:0000256" key="3">
    <source>
        <dbReference type="ARBA" id="ARBA00022723"/>
    </source>
</evidence>
<reference evidence="10" key="1">
    <citation type="journal article" date="2019" name="Int. J. Syst. Evol. Microbiol.">
        <title>The Global Catalogue of Microorganisms (GCM) 10K type strain sequencing project: providing services to taxonomists for standard genome sequencing and annotation.</title>
        <authorList>
            <consortium name="The Broad Institute Genomics Platform"/>
            <consortium name="The Broad Institute Genome Sequencing Center for Infectious Disease"/>
            <person name="Wu L."/>
            <person name="Ma J."/>
        </authorList>
    </citation>
    <scope>NUCLEOTIDE SEQUENCE [LARGE SCALE GENOMIC DNA]</scope>
    <source>
        <strain evidence="10">KCTC 42662</strain>
    </source>
</reference>
<evidence type="ECO:0000256" key="1">
    <source>
        <dbReference type="ARBA" id="ARBA00001913"/>
    </source>
</evidence>
<feature type="transmembrane region" description="Helical" evidence="7">
    <location>
        <begin position="37"/>
        <end position="54"/>
    </location>
</feature>
<dbReference type="Pfam" id="PF00884">
    <property type="entry name" value="Sulfatase"/>
    <property type="match status" value="1"/>
</dbReference>
<dbReference type="CDD" id="cd16030">
    <property type="entry name" value="iduronate-2-sulfatase"/>
    <property type="match status" value="1"/>
</dbReference>
<dbReference type="RefSeq" id="WP_380905888.1">
    <property type="nucleotide sequence ID" value="NZ_JBHUEG010000012.1"/>
</dbReference>
<keyword evidence="4" id="KW-0732">Signal</keyword>
<gene>
    <name evidence="9" type="ORF">ACFSR5_18115</name>
</gene>
<dbReference type="PANTHER" id="PTHR45953:SF1">
    <property type="entry name" value="IDURONATE 2-SULFATASE"/>
    <property type="match status" value="1"/>
</dbReference>
<evidence type="ECO:0000259" key="8">
    <source>
        <dbReference type="Pfam" id="PF00884"/>
    </source>
</evidence>
<keyword evidence="3" id="KW-0479">Metal-binding</keyword>
<dbReference type="PROSITE" id="PS00149">
    <property type="entry name" value="SULFATASE_2"/>
    <property type="match status" value="1"/>
</dbReference>
<keyword evidence="7" id="KW-1133">Transmembrane helix</keyword>
<dbReference type="Proteomes" id="UP001597545">
    <property type="component" value="Unassembled WGS sequence"/>
</dbReference>
<evidence type="ECO:0000256" key="7">
    <source>
        <dbReference type="SAM" id="Phobius"/>
    </source>
</evidence>
<evidence type="ECO:0000256" key="6">
    <source>
        <dbReference type="ARBA" id="ARBA00022837"/>
    </source>
</evidence>
<keyword evidence="6" id="KW-0106">Calcium</keyword>
<keyword evidence="7" id="KW-0472">Membrane</keyword>
<dbReference type="InterPro" id="IPR017850">
    <property type="entry name" value="Alkaline_phosphatase_core_sf"/>
</dbReference>
<evidence type="ECO:0000256" key="5">
    <source>
        <dbReference type="ARBA" id="ARBA00022801"/>
    </source>
</evidence>
<keyword evidence="5" id="KW-0378">Hydrolase</keyword>
<evidence type="ECO:0000313" key="10">
    <source>
        <dbReference type="Proteomes" id="UP001597545"/>
    </source>
</evidence>
<proteinExistence type="inferred from homology"/>
<keyword evidence="7" id="KW-0812">Transmembrane</keyword>
<comment type="caution">
    <text evidence="9">The sequence shown here is derived from an EMBL/GenBank/DDBJ whole genome shotgun (WGS) entry which is preliminary data.</text>
</comment>
<organism evidence="9 10">
    <name type="scientific">Sphingobacterium suaedae</name>
    <dbReference type="NCBI Taxonomy" id="1686402"/>
    <lineage>
        <taxon>Bacteria</taxon>
        <taxon>Pseudomonadati</taxon>
        <taxon>Bacteroidota</taxon>
        <taxon>Sphingobacteriia</taxon>
        <taxon>Sphingobacteriales</taxon>
        <taxon>Sphingobacteriaceae</taxon>
        <taxon>Sphingobacterium</taxon>
    </lineage>
</organism>
<dbReference type="EMBL" id="JBHULR010000015">
    <property type="protein sequence ID" value="MFD2549571.1"/>
    <property type="molecule type" value="Genomic_DNA"/>
</dbReference>
<name>A0ABW5KLP3_9SPHI</name>
<dbReference type="SUPFAM" id="SSF53649">
    <property type="entry name" value="Alkaline phosphatase-like"/>
    <property type="match status" value="1"/>
</dbReference>
<sequence>MEPLVKRMYPRGKYQHKHVQFGIRRLQHALRMDKHHLVIYLILLWTIGTFPSTLTAQAQVKQNILLILVDDLRPSIRAFGDQFAVTPNIDQLAQTAHVFERAYANQAVCVASRYNLLLGARSTSTGLYDFGRAFRDYYPEAVTLPEYFKQKGYYTGAIGKVFHVGHNTYNDTASWTVPHEYDLVVEYADKTQLGTTREEALFANIPWSDANKLKKGAAWECLDVPDEVYADGRVAQKTVLRLDELKKRNQPFFLAVGFARPHLPFSVPKKYWDMYDPAQIPMPEVTENPKGSPPFANKRDGEIAQYRGIPGAAESDPFPDSITRKLIHGYYAGVSYVDVQIGKILQKLEETGLDKNTIVVLWGDHGYLLGEMGMWTKHVNHELANRIPLIMHVPGSHRPLRSKELIETVDIFPTLVDLCGFTLRPLQQPLDGMSFSSYIKGARKAPRKFVYHCYPRDGRLGLAIRDDRYRLVAWQTLSGKGPVKYELYDYQNDNVERENIWSSDHPAFLKLKRMLNEQPPAAPIRPESKTRQLK</sequence>
<evidence type="ECO:0000313" key="9">
    <source>
        <dbReference type="EMBL" id="MFD2549571.1"/>
    </source>
</evidence>
<dbReference type="Gene3D" id="3.40.720.10">
    <property type="entry name" value="Alkaline Phosphatase, subunit A"/>
    <property type="match status" value="1"/>
</dbReference>
<comment type="similarity">
    <text evidence="2">Belongs to the sulfatase family.</text>
</comment>
<dbReference type="InterPro" id="IPR024607">
    <property type="entry name" value="Sulfatase_CS"/>
</dbReference>
<evidence type="ECO:0000256" key="4">
    <source>
        <dbReference type="ARBA" id="ARBA00022729"/>
    </source>
</evidence>